<dbReference type="Proteomes" id="UP000823863">
    <property type="component" value="Unassembled WGS sequence"/>
</dbReference>
<dbReference type="GO" id="GO:0006152">
    <property type="term" value="P:purine nucleoside catabolic process"/>
    <property type="evidence" value="ECO:0007669"/>
    <property type="project" value="TreeGrafter"/>
</dbReference>
<dbReference type="GO" id="GO:0008477">
    <property type="term" value="F:purine nucleosidase activity"/>
    <property type="evidence" value="ECO:0007669"/>
    <property type="project" value="TreeGrafter"/>
</dbReference>
<keyword evidence="1 4" id="KW-0378">Hydrolase</keyword>
<evidence type="ECO:0000256" key="1">
    <source>
        <dbReference type="ARBA" id="ARBA00022801"/>
    </source>
</evidence>
<evidence type="ECO:0000256" key="2">
    <source>
        <dbReference type="ARBA" id="ARBA00023295"/>
    </source>
</evidence>
<organism evidence="4 5">
    <name type="scientific">Candidatus Enterocloster excrementigallinarum</name>
    <dbReference type="NCBI Taxonomy" id="2838558"/>
    <lineage>
        <taxon>Bacteria</taxon>
        <taxon>Bacillati</taxon>
        <taxon>Bacillota</taxon>
        <taxon>Clostridia</taxon>
        <taxon>Lachnospirales</taxon>
        <taxon>Lachnospiraceae</taxon>
        <taxon>Enterocloster</taxon>
    </lineage>
</organism>
<dbReference type="InterPro" id="IPR001910">
    <property type="entry name" value="Inosine/uridine_hydrolase_dom"/>
</dbReference>
<name>A0A9D2PVB0_9FIRM</name>
<comment type="caution">
    <text evidence="4">The sequence shown here is derived from an EMBL/GenBank/DDBJ whole genome shotgun (WGS) entry which is preliminary data.</text>
</comment>
<dbReference type="Pfam" id="PF01156">
    <property type="entry name" value="IU_nuc_hydro"/>
    <property type="match status" value="1"/>
</dbReference>
<dbReference type="PANTHER" id="PTHR12304">
    <property type="entry name" value="INOSINE-URIDINE PREFERRING NUCLEOSIDE HYDROLASE"/>
    <property type="match status" value="1"/>
</dbReference>
<keyword evidence="2" id="KW-0326">Glycosidase</keyword>
<dbReference type="Gene3D" id="3.90.245.10">
    <property type="entry name" value="Ribonucleoside hydrolase-like"/>
    <property type="match status" value="1"/>
</dbReference>
<sequence length="344" mass="38347">MQKIIIDCDPGIDDALALLLALGSPEFEIVGITTVSGNVPADLGAQNARKLLKQAGRLEIPVYIGEMGPMEGAYVDAMDTHGRDGLGESFLPEVPGPFPQKGAVEFLEECLERGEISILALGPMTNLARLFERRPELIDRILRLVSMGGSFKSHGNCSPVAEYNYWCDPYAAKICYEHFARAGKKIEMVGLDVTRQIVLTPNLLSYMERLDRETGAFVRNLTEFYMDFHWKYEGIIGCVINDPLAAAYLLDPDLCGGIDRYVAVETEGLCRGQTVVDSMDFWKKSPNSRVLTSVNVEEFMYLFFTRLLKKEDGSGWKKEELTCLEQLMEAAPQKMIFKEGGEMG</sequence>
<gene>
    <name evidence="4" type="ORF">H9931_11995</name>
</gene>
<reference evidence="4" key="2">
    <citation type="submission" date="2021-04" db="EMBL/GenBank/DDBJ databases">
        <authorList>
            <person name="Gilroy R."/>
        </authorList>
    </citation>
    <scope>NUCLEOTIDE SEQUENCE</scope>
    <source>
        <strain evidence="4">CHK198-12963</strain>
    </source>
</reference>
<evidence type="ECO:0000259" key="3">
    <source>
        <dbReference type="Pfam" id="PF01156"/>
    </source>
</evidence>
<dbReference type="AlphaFoldDB" id="A0A9D2PVB0"/>
<reference evidence="4" key="1">
    <citation type="journal article" date="2021" name="PeerJ">
        <title>Extensive microbial diversity within the chicken gut microbiome revealed by metagenomics and culture.</title>
        <authorList>
            <person name="Gilroy R."/>
            <person name="Ravi A."/>
            <person name="Getino M."/>
            <person name="Pursley I."/>
            <person name="Horton D.L."/>
            <person name="Alikhan N.F."/>
            <person name="Baker D."/>
            <person name="Gharbi K."/>
            <person name="Hall N."/>
            <person name="Watson M."/>
            <person name="Adriaenssens E.M."/>
            <person name="Foster-Nyarko E."/>
            <person name="Jarju S."/>
            <person name="Secka A."/>
            <person name="Antonio M."/>
            <person name="Oren A."/>
            <person name="Chaudhuri R.R."/>
            <person name="La Ragione R."/>
            <person name="Hildebrand F."/>
            <person name="Pallen M.J."/>
        </authorList>
    </citation>
    <scope>NUCLEOTIDE SEQUENCE</scope>
    <source>
        <strain evidence="4">CHK198-12963</strain>
    </source>
</reference>
<dbReference type="EMBL" id="DWWB01000068">
    <property type="protein sequence ID" value="HJC67411.1"/>
    <property type="molecule type" value="Genomic_DNA"/>
</dbReference>
<dbReference type="PANTHER" id="PTHR12304:SF4">
    <property type="entry name" value="URIDINE NUCLEOSIDASE"/>
    <property type="match status" value="1"/>
</dbReference>
<protein>
    <submittedName>
        <fullName evidence="4">Nucleoside hydrolase</fullName>
    </submittedName>
</protein>
<accession>A0A9D2PVB0</accession>
<dbReference type="InterPro" id="IPR036452">
    <property type="entry name" value="Ribo_hydro-like"/>
</dbReference>
<evidence type="ECO:0000313" key="5">
    <source>
        <dbReference type="Proteomes" id="UP000823863"/>
    </source>
</evidence>
<dbReference type="SUPFAM" id="SSF53590">
    <property type="entry name" value="Nucleoside hydrolase"/>
    <property type="match status" value="1"/>
</dbReference>
<dbReference type="GO" id="GO:0005829">
    <property type="term" value="C:cytosol"/>
    <property type="evidence" value="ECO:0007669"/>
    <property type="project" value="TreeGrafter"/>
</dbReference>
<feature type="domain" description="Inosine/uridine-preferring nucleoside hydrolase" evidence="3">
    <location>
        <begin position="4"/>
        <end position="300"/>
    </location>
</feature>
<evidence type="ECO:0000313" key="4">
    <source>
        <dbReference type="EMBL" id="HJC67411.1"/>
    </source>
</evidence>
<proteinExistence type="predicted"/>
<dbReference type="InterPro" id="IPR023186">
    <property type="entry name" value="IUNH"/>
</dbReference>